<keyword evidence="4" id="KW-1185">Reference proteome</keyword>
<dbReference type="GO" id="GO:0016787">
    <property type="term" value="F:hydrolase activity"/>
    <property type="evidence" value="ECO:0007669"/>
    <property type="project" value="UniProtKB-KW"/>
</dbReference>
<gene>
    <name evidence="3" type="ORF">E6O75_ATG05861</name>
</gene>
<organism evidence="3 4">
    <name type="scientific">Venturia nashicola</name>
    <dbReference type="NCBI Taxonomy" id="86259"/>
    <lineage>
        <taxon>Eukaryota</taxon>
        <taxon>Fungi</taxon>
        <taxon>Dikarya</taxon>
        <taxon>Ascomycota</taxon>
        <taxon>Pezizomycotina</taxon>
        <taxon>Dothideomycetes</taxon>
        <taxon>Pleosporomycetidae</taxon>
        <taxon>Venturiales</taxon>
        <taxon>Venturiaceae</taxon>
        <taxon>Venturia</taxon>
    </lineage>
</organism>
<dbReference type="InterPro" id="IPR021514">
    <property type="entry name" value="DUF3176"/>
</dbReference>
<dbReference type="Pfam" id="PF11374">
    <property type="entry name" value="DUF3176"/>
    <property type="match status" value="1"/>
</dbReference>
<accession>A0A4Z1P3U9</accession>
<dbReference type="Proteomes" id="UP000298493">
    <property type="component" value="Unassembled WGS sequence"/>
</dbReference>
<dbReference type="PANTHER" id="PTHR35394:SF5">
    <property type="entry name" value="DUF3176 DOMAIN-CONTAINING PROTEIN"/>
    <property type="match status" value="1"/>
</dbReference>
<dbReference type="EMBL" id="SNSC02000013">
    <property type="protein sequence ID" value="TID18740.1"/>
    <property type="molecule type" value="Genomic_DNA"/>
</dbReference>
<dbReference type="AlphaFoldDB" id="A0A4Z1P3U9"/>
<dbReference type="STRING" id="86259.A0A4Z1P3U9"/>
<name>A0A4Z1P3U9_9PEZI</name>
<dbReference type="PANTHER" id="PTHR35394">
    <property type="entry name" value="DUF3176 DOMAIN-CONTAINING PROTEIN"/>
    <property type="match status" value="1"/>
</dbReference>
<feature type="transmembrane region" description="Helical" evidence="2">
    <location>
        <begin position="27"/>
        <end position="51"/>
    </location>
</feature>
<evidence type="ECO:0000256" key="2">
    <source>
        <dbReference type="SAM" id="Phobius"/>
    </source>
</evidence>
<keyword evidence="2" id="KW-1133">Transmembrane helix</keyword>
<feature type="transmembrane region" description="Helical" evidence="2">
    <location>
        <begin position="128"/>
        <end position="148"/>
    </location>
</feature>
<evidence type="ECO:0000313" key="4">
    <source>
        <dbReference type="Proteomes" id="UP000298493"/>
    </source>
</evidence>
<sequence>MDTKLSGLSRRSTFHANPFRRISSRWWFWELTSITITLISFLAIIITLRVFDGRALPEIPFGITLNTIASLLGTAVKTTLLLVVSSALSQAKWLWFHEKERPVQDLQVYDEASRGPWGAMVLLKTTKFSLASIGALIVLFLLGFDPFIQQLITTPQKIVRRTENTSAIPRATSFNQSALFNLTADVDLGSPTRLLGKSPANGIKLAVSNAVTGRNLLSEFTPTCPSSNCTWPTFSSLGLCSSCVDVTQFARQNWDCQSGANLSRTCIYRLPSSQFNYTYINYSLNNSARLYYEAGSELRQRIWTTRLDHTNSTDNAFQRVSRVIMSNANGSYVPGPSREQVEEAIECTFSMCVKEWDISVQQGKISQKWRDDVEQPFKTTMVLSSSGLVKSVYDVSPATIRGEVYTIDGPDTLTSLAAAIEATVTGNITVEYVNDTPVSTGKTSLDGGSVSSSDLSNYFYTELDFRMAMANIATSVSSYIRSLSNDTVIGESQTFETYIRVKWAWISFPAILVFGGVLLFFSAIVETSRRGVEVWKYSCLPLLFHSIDSGAGTGAGGVVKRQMATVEEMEAEAKRIRVRLSREDESGSWSLQRAWRDREMRQG</sequence>
<proteinExistence type="predicted"/>
<comment type="caution">
    <text evidence="3">The sequence shown here is derived from an EMBL/GenBank/DDBJ whole genome shotgun (WGS) entry which is preliminary data.</text>
</comment>
<protein>
    <submittedName>
        <fullName evidence="3">Carboxylic ester hydrolase protein</fullName>
    </submittedName>
</protein>
<feature type="coiled-coil region" evidence="1">
    <location>
        <begin position="559"/>
        <end position="586"/>
    </location>
</feature>
<evidence type="ECO:0000256" key="1">
    <source>
        <dbReference type="SAM" id="Coils"/>
    </source>
</evidence>
<keyword evidence="2" id="KW-0472">Membrane</keyword>
<evidence type="ECO:0000313" key="3">
    <source>
        <dbReference type="EMBL" id="TID18740.1"/>
    </source>
</evidence>
<keyword evidence="1" id="KW-0175">Coiled coil</keyword>
<reference evidence="3 4" key="1">
    <citation type="submission" date="2019-04" db="EMBL/GenBank/DDBJ databases">
        <title>High contiguity whole genome sequence and gene annotation resource for two Venturia nashicola isolates.</title>
        <authorList>
            <person name="Prokchorchik M."/>
            <person name="Won K."/>
            <person name="Lee Y."/>
            <person name="Choi E.D."/>
            <person name="Segonzac C."/>
            <person name="Sohn K.H."/>
        </authorList>
    </citation>
    <scope>NUCLEOTIDE SEQUENCE [LARGE SCALE GENOMIC DNA]</scope>
    <source>
        <strain evidence="3 4">PRI2</strain>
    </source>
</reference>
<feature type="transmembrane region" description="Helical" evidence="2">
    <location>
        <begin position="503"/>
        <end position="525"/>
    </location>
</feature>
<keyword evidence="3" id="KW-0378">Hydrolase</keyword>
<keyword evidence="2" id="KW-0812">Transmembrane</keyword>
<feature type="transmembrane region" description="Helical" evidence="2">
    <location>
        <begin position="63"/>
        <end position="84"/>
    </location>
</feature>